<proteinExistence type="predicted"/>
<dbReference type="InterPro" id="IPR003660">
    <property type="entry name" value="HAMP_dom"/>
</dbReference>
<dbReference type="InterPro" id="IPR050428">
    <property type="entry name" value="TCS_sensor_his_kinase"/>
</dbReference>
<evidence type="ECO:0000256" key="12">
    <source>
        <dbReference type="SAM" id="Phobius"/>
    </source>
</evidence>
<dbReference type="PANTHER" id="PTHR45436:SF5">
    <property type="entry name" value="SENSOR HISTIDINE KINASE TRCS"/>
    <property type="match status" value="1"/>
</dbReference>
<feature type="region of interest" description="Disordered" evidence="11">
    <location>
        <begin position="102"/>
        <end position="132"/>
    </location>
</feature>
<dbReference type="InterPro" id="IPR003661">
    <property type="entry name" value="HisK_dim/P_dom"/>
</dbReference>
<evidence type="ECO:0000256" key="4">
    <source>
        <dbReference type="ARBA" id="ARBA00022553"/>
    </source>
</evidence>
<dbReference type="Pfam" id="PF00672">
    <property type="entry name" value="HAMP"/>
    <property type="match status" value="1"/>
</dbReference>
<evidence type="ECO:0000256" key="9">
    <source>
        <dbReference type="ARBA" id="ARBA00023012"/>
    </source>
</evidence>
<dbReference type="PROSITE" id="PS50109">
    <property type="entry name" value="HIS_KIN"/>
    <property type="match status" value="1"/>
</dbReference>
<evidence type="ECO:0000256" key="6">
    <source>
        <dbReference type="ARBA" id="ARBA00022692"/>
    </source>
</evidence>
<dbReference type="FunFam" id="3.30.565.10:FF:000006">
    <property type="entry name" value="Sensor histidine kinase WalK"/>
    <property type="match status" value="1"/>
</dbReference>
<dbReference type="KEGG" id="sbae:DSM104329_05391"/>
<dbReference type="CDD" id="cd06225">
    <property type="entry name" value="HAMP"/>
    <property type="match status" value="1"/>
</dbReference>
<protein>
    <recommendedName>
        <fullName evidence="3">histidine kinase</fullName>
        <ecNumber evidence="3">2.7.13.3</ecNumber>
    </recommendedName>
</protein>
<reference evidence="15" key="1">
    <citation type="journal article" date="2022" name="Int. J. Syst. Evol. Microbiol.">
        <title>Pseudomonas aegrilactucae sp. nov. and Pseudomonas morbosilactucae sp. nov., pathogens causing bacterial rot of lettuce in Japan.</title>
        <authorList>
            <person name="Sawada H."/>
            <person name="Fujikawa T."/>
            <person name="Satou M."/>
        </authorList>
    </citation>
    <scope>NUCLEOTIDE SEQUENCE</scope>
    <source>
        <strain evidence="15">0166_1</strain>
    </source>
</reference>
<evidence type="ECO:0000313" key="16">
    <source>
        <dbReference type="Proteomes" id="UP001162834"/>
    </source>
</evidence>
<dbReference type="InterPro" id="IPR005467">
    <property type="entry name" value="His_kinase_dom"/>
</dbReference>
<evidence type="ECO:0000256" key="2">
    <source>
        <dbReference type="ARBA" id="ARBA00004236"/>
    </source>
</evidence>
<dbReference type="SMART" id="SM00387">
    <property type="entry name" value="HATPase_c"/>
    <property type="match status" value="1"/>
</dbReference>
<accession>A0A9E6Y2T8</accession>
<dbReference type="CDD" id="cd00075">
    <property type="entry name" value="HATPase"/>
    <property type="match status" value="1"/>
</dbReference>
<evidence type="ECO:0000256" key="3">
    <source>
        <dbReference type="ARBA" id="ARBA00012438"/>
    </source>
</evidence>
<dbReference type="GO" id="GO:0005886">
    <property type="term" value="C:plasma membrane"/>
    <property type="evidence" value="ECO:0007669"/>
    <property type="project" value="UniProtKB-SubCell"/>
</dbReference>
<evidence type="ECO:0000259" key="13">
    <source>
        <dbReference type="PROSITE" id="PS50109"/>
    </source>
</evidence>
<dbReference type="PRINTS" id="PR00344">
    <property type="entry name" value="BCTRLSENSOR"/>
</dbReference>
<evidence type="ECO:0000256" key="5">
    <source>
        <dbReference type="ARBA" id="ARBA00022679"/>
    </source>
</evidence>
<keyword evidence="5 15" id="KW-0808">Transferase</keyword>
<feature type="domain" description="HAMP" evidence="14">
    <location>
        <begin position="199"/>
        <end position="252"/>
    </location>
</feature>
<sequence>MRRVLPSGLRAQLALAIAVITALALGLSFLAVYRGTGARLQDGIDRDLRTQVSEWDQLRRGAPLDTPADVQRLGRRFIAAQRYHPASRVFVVDAAGGRSVTNDPRILEQETQREAGHDTEEDGLLGAPEGLSTEQVEEAGRMRVLTRAIEQDGRRVGTLRIADPLSTVDEAQDSFLRTFALVGTLALVLAVLAGIGIATVIARPLRRMARVAADVDAGDLSKRTGEASAGGEVGVLASAFDRMLDRLERAFARQRDFVSDASHELRTPLAVLRAQVELLDRESGGAQRHEATATLLGRLDEMDRLVSDMLTLAGAEAGRLVEPRPIDLQDFFEDLRRDLPLFGERRFGVEPVGGILVADPDRLTQVLRNLVRNAVAHTTPDDAVSVQARAAGGRLQIAVADTGPGIPAEHLERVFERFYRVDEGRARDSGGSGLGLAIARAIVEAHGGSIRAESPPGGGTTFTVVLPGYQPPGGSG</sequence>
<keyword evidence="10 12" id="KW-0472">Membrane</keyword>
<dbReference type="EC" id="2.7.13.3" evidence="3"/>
<feature type="compositionally biased region" description="Basic and acidic residues" evidence="11">
    <location>
        <begin position="105"/>
        <end position="118"/>
    </location>
</feature>
<dbReference type="SUPFAM" id="SSF55874">
    <property type="entry name" value="ATPase domain of HSP90 chaperone/DNA topoisomerase II/histidine kinase"/>
    <property type="match status" value="1"/>
</dbReference>
<dbReference type="InterPro" id="IPR004358">
    <property type="entry name" value="Sig_transdc_His_kin-like_C"/>
</dbReference>
<feature type="transmembrane region" description="Helical" evidence="12">
    <location>
        <begin position="12"/>
        <end position="33"/>
    </location>
</feature>
<evidence type="ECO:0000259" key="14">
    <source>
        <dbReference type="PROSITE" id="PS50885"/>
    </source>
</evidence>
<dbReference type="CDD" id="cd00082">
    <property type="entry name" value="HisKA"/>
    <property type="match status" value="1"/>
</dbReference>
<keyword evidence="4" id="KW-0597">Phosphoprotein</keyword>
<evidence type="ECO:0000256" key="10">
    <source>
        <dbReference type="ARBA" id="ARBA00023136"/>
    </source>
</evidence>
<keyword evidence="6 12" id="KW-0812">Transmembrane</keyword>
<evidence type="ECO:0000256" key="1">
    <source>
        <dbReference type="ARBA" id="ARBA00000085"/>
    </source>
</evidence>
<dbReference type="SMART" id="SM00304">
    <property type="entry name" value="HAMP"/>
    <property type="match status" value="1"/>
</dbReference>
<dbReference type="Gene3D" id="6.10.340.10">
    <property type="match status" value="1"/>
</dbReference>
<dbReference type="EMBL" id="CP087164">
    <property type="protein sequence ID" value="UGS38959.1"/>
    <property type="molecule type" value="Genomic_DNA"/>
</dbReference>
<dbReference type="RefSeq" id="WP_259312971.1">
    <property type="nucleotide sequence ID" value="NZ_CP087164.1"/>
</dbReference>
<dbReference type="InterPro" id="IPR036097">
    <property type="entry name" value="HisK_dim/P_sf"/>
</dbReference>
<dbReference type="Proteomes" id="UP001162834">
    <property type="component" value="Chromosome"/>
</dbReference>
<dbReference type="AlphaFoldDB" id="A0A9E6Y2T8"/>
<dbReference type="Pfam" id="PF02518">
    <property type="entry name" value="HATPase_c"/>
    <property type="match status" value="1"/>
</dbReference>
<evidence type="ECO:0000256" key="7">
    <source>
        <dbReference type="ARBA" id="ARBA00022777"/>
    </source>
</evidence>
<keyword evidence="7" id="KW-0418">Kinase</keyword>
<dbReference type="Pfam" id="PF00512">
    <property type="entry name" value="HisKA"/>
    <property type="match status" value="1"/>
</dbReference>
<keyword evidence="9" id="KW-0902">Two-component regulatory system</keyword>
<gene>
    <name evidence="15" type="primary">sasA_18</name>
    <name evidence="15" type="ORF">DSM104329_05391</name>
</gene>
<comment type="catalytic activity">
    <reaction evidence="1">
        <text>ATP + protein L-histidine = ADP + protein N-phospho-L-histidine.</text>
        <dbReference type="EC" id="2.7.13.3"/>
    </reaction>
</comment>
<feature type="transmembrane region" description="Helical" evidence="12">
    <location>
        <begin position="179"/>
        <end position="202"/>
    </location>
</feature>
<dbReference type="InterPro" id="IPR036890">
    <property type="entry name" value="HATPase_C_sf"/>
</dbReference>
<name>A0A9E6Y2T8_9ACTN</name>
<dbReference type="SMART" id="SM00388">
    <property type="entry name" value="HisKA"/>
    <property type="match status" value="1"/>
</dbReference>
<evidence type="ECO:0000256" key="11">
    <source>
        <dbReference type="SAM" id="MobiDB-lite"/>
    </source>
</evidence>
<feature type="domain" description="Histidine kinase" evidence="13">
    <location>
        <begin position="260"/>
        <end position="470"/>
    </location>
</feature>
<dbReference type="PROSITE" id="PS50885">
    <property type="entry name" value="HAMP"/>
    <property type="match status" value="1"/>
</dbReference>
<dbReference type="GO" id="GO:0000155">
    <property type="term" value="F:phosphorelay sensor kinase activity"/>
    <property type="evidence" value="ECO:0007669"/>
    <property type="project" value="InterPro"/>
</dbReference>
<organism evidence="15 16">
    <name type="scientific">Capillimicrobium parvum</name>
    <dbReference type="NCBI Taxonomy" id="2884022"/>
    <lineage>
        <taxon>Bacteria</taxon>
        <taxon>Bacillati</taxon>
        <taxon>Actinomycetota</taxon>
        <taxon>Thermoleophilia</taxon>
        <taxon>Solirubrobacterales</taxon>
        <taxon>Capillimicrobiaceae</taxon>
        <taxon>Capillimicrobium</taxon>
    </lineage>
</organism>
<comment type="subcellular location">
    <subcellularLocation>
        <location evidence="2">Cell membrane</location>
    </subcellularLocation>
</comment>
<dbReference type="SUPFAM" id="SSF158472">
    <property type="entry name" value="HAMP domain-like"/>
    <property type="match status" value="1"/>
</dbReference>
<evidence type="ECO:0000256" key="8">
    <source>
        <dbReference type="ARBA" id="ARBA00022989"/>
    </source>
</evidence>
<keyword evidence="16" id="KW-1185">Reference proteome</keyword>
<dbReference type="Gene3D" id="1.10.287.130">
    <property type="match status" value="1"/>
</dbReference>
<keyword evidence="8 12" id="KW-1133">Transmembrane helix</keyword>
<dbReference type="SUPFAM" id="SSF47384">
    <property type="entry name" value="Homodimeric domain of signal transducing histidine kinase"/>
    <property type="match status" value="1"/>
</dbReference>
<dbReference type="PANTHER" id="PTHR45436">
    <property type="entry name" value="SENSOR HISTIDINE KINASE YKOH"/>
    <property type="match status" value="1"/>
</dbReference>
<dbReference type="Gene3D" id="3.30.565.10">
    <property type="entry name" value="Histidine kinase-like ATPase, C-terminal domain"/>
    <property type="match status" value="1"/>
</dbReference>
<evidence type="ECO:0000313" key="15">
    <source>
        <dbReference type="EMBL" id="UGS38959.1"/>
    </source>
</evidence>
<dbReference type="InterPro" id="IPR003594">
    <property type="entry name" value="HATPase_dom"/>
</dbReference>